<gene>
    <name evidence="2" type="ORF">GCM10023196_027750</name>
</gene>
<evidence type="ECO:0000259" key="1">
    <source>
        <dbReference type="PROSITE" id="PS51787"/>
    </source>
</evidence>
<proteinExistence type="predicted"/>
<dbReference type="EMBL" id="BAABHK010000003">
    <property type="protein sequence ID" value="GAA4625059.1"/>
    <property type="molecule type" value="Genomic_DNA"/>
</dbReference>
<accession>A0ABP8U8H3</accession>
<dbReference type="InterPro" id="IPR015947">
    <property type="entry name" value="PUA-like_sf"/>
</dbReference>
<dbReference type="InterPro" id="IPR046336">
    <property type="entry name" value="Lon_prtase_N_sf"/>
</dbReference>
<dbReference type="Pfam" id="PF02190">
    <property type="entry name" value="LON_substr_bdg"/>
    <property type="match status" value="1"/>
</dbReference>
<organism evidence="2 3">
    <name type="scientific">Actinoallomurus vinaceus</name>
    <dbReference type="NCBI Taxonomy" id="1080074"/>
    <lineage>
        <taxon>Bacteria</taxon>
        <taxon>Bacillati</taxon>
        <taxon>Actinomycetota</taxon>
        <taxon>Actinomycetes</taxon>
        <taxon>Streptosporangiales</taxon>
        <taxon>Thermomonosporaceae</taxon>
        <taxon>Actinoallomurus</taxon>
    </lineage>
</organism>
<dbReference type="Gene3D" id="1.20.58.1480">
    <property type="match status" value="1"/>
</dbReference>
<dbReference type="PANTHER" id="PTHR46732:SF8">
    <property type="entry name" value="ATP-DEPENDENT PROTEASE LA (LON) DOMAIN PROTEIN"/>
    <property type="match status" value="1"/>
</dbReference>
<sequence length="237" mass="25915">MAETGATARAGTSYADAVTERLPIFPLGAVLFPGLVLPLQVFEERYRELMRDLLESEEPHRFGVVSIELGHEVGPGAARRLASVGCTAEIRGVQQHDDGRYDVVTTGGSRFHIEQIDDSLSYLRADVTLLPEEDGPGADKVTGPVSRLFHRYCDRLVEHGAEVADLDDLPTDPVELSYLVGASVVLDRPDKQRLLEAEDAATRLHLEYGLLRRENLLLEAFPTVPAAEFLGGTVSPN</sequence>
<comment type="caution">
    <text evidence="2">The sequence shown here is derived from an EMBL/GenBank/DDBJ whole genome shotgun (WGS) entry which is preliminary data.</text>
</comment>
<dbReference type="InterPro" id="IPR003111">
    <property type="entry name" value="Lon_prtase_N"/>
</dbReference>
<evidence type="ECO:0000313" key="3">
    <source>
        <dbReference type="Proteomes" id="UP001501442"/>
    </source>
</evidence>
<dbReference type="SMART" id="SM00464">
    <property type="entry name" value="LON"/>
    <property type="match status" value="1"/>
</dbReference>
<dbReference type="PROSITE" id="PS51787">
    <property type="entry name" value="LON_N"/>
    <property type="match status" value="1"/>
</dbReference>
<keyword evidence="3" id="KW-1185">Reference proteome</keyword>
<reference evidence="3" key="1">
    <citation type="journal article" date="2019" name="Int. J. Syst. Evol. Microbiol.">
        <title>The Global Catalogue of Microorganisms (GCM) 10K type strain sequencing project: providing services to taxonomists for standard genome sequencing and annotation.</title>
        <authorList>
            <consortium name="The Broad Institute Genomics Platform"/>
            <consortium name="The Broad Institute Genome Sequencing Center for Infectious Disease"/>
            <person name="Wu L."/>
            <person name="Ma J."/>
        </authorList>
    </citation>
    <scope>NUCLEOTIDE SEQUENCE [LARGE SCALE GENOMIC DNA]</scope>
    <source>
        <strain evidence="3">JCM 17939</strain>
    </source>
</reference>
<name>A0ABP8U8H3_9ACTN</name>
<protein>
    <submittedName>
        <fullName evidence="2">LON peptidase substrate-binding domain-containing protein</fullName>
    </submittedName>
</protein>
<dbReference type="PANTHER" id="PTHR46732">
    <property type="entry name" value="ATP-DEPENDENT PROTEASE LA (LON) DOMAIN PROTEIN"/>
    <property type="match status" value="1"/>
</dbReference>
<dbReference type="Proteomes" id="UP001501442">
    <property type="component" value="Unassembled WGS sequence"/>
</dbReference>
<dbReference type="Gene3D" id="2.30.130.40">
    <property type="entry name" value="LON domain-like"/>
    <property type="match status" value="1"/>
</dbReference>
<evidence type="ECO:0000313" key="2">
    <source>
        <dbReference type="EMBL" id="GAA4625059.1"/>
    </source>
</evidence>
<feature type="domain" description="Lon N-terminal" evidence="1">
    <location>
        <begin position="22"/>
        <end position="215"/>
    </location>
</feature>
<dbReference type="SUPFAM" id="SSF88697">
    <property type="entry name" value="PUA domain-like"/>
    <property type="match status" value="1"/>
</dbReference>